<reference evidence="2 3" key="1">
    <citation type="submission" date="2018-08" db="EMBL/GenBank/DDBJ databases">
        <title>A genome reference for cultivated species of the human gut microbiota.</title>
        <authorList>
            <person name="Zou Y."/>
            <person name="Xue W."/>
            <person name="Luo G."/>
        </authorList>
    </citation>
    <scope>NUCLEOTIDE SEQUENCE [LARGE SCALE GENOMIC DNA]</scope>
    <source>
        <strain evidence="2 3">OM03-2</strain>
    </source>
</reference>
<feature type="transmembrane region" description="Helical" evidence="1">
    <location>
        <begin position="221"/>
        <end position="238"/>
    </location>
</feature>
<gene>
    <name evidence="2" type="ORF">DXB36_02290</name>
</gene>
<feature type="transmembrane region" description="Helical" evidence="1">
    <location>
        <begin position="109"/>
        <end position="128"/>
    </location>
</feature>
<feature type="transmembrane region" description="Helical" evidence="1">
    <location>
        <begin position="407"/>
        <end position="430"/>
    </location>
</feature>
<dbReference type="Pfam" id="PF19554">
    <property type="entry name" value="DUF6077"/>
    <property type="match status" value="1"/>
</dbReference>
<keyword evidence="1" id="KW-1133">Transmembrane helix</keyword>
<feature type="transmembrane region" description="Helical" evidence="1">
    <location>
        <begin position="258"/>
        <end position="274"/>
    </location>
</feature>
<feature type="transmembrane region" description="Helical" evidence="1">
    <location>
        <begin position="329"/>
        <end position="348"/>
    </location>
</feature>
<keyword evidence="1" id="KW-0812">Transmembrane</keyword>
<proteinExistence type="predicted"/>
<sequence>MLAFVGIPVYLFVMCICTGEVFLKLFGKGEGKNAGKNIIAGYVICAGLFHIISTPFMYYELSFSPLVYICIAYSVVIIAAYIILKIKEEKTLFERVRLPEKNAIQKDKVWLGLSIVFIIAFQIFYVVYYQHTDIDDSYYLAQINTIIHTNKISAIDPASGIAELNFNPQYKMVSYEVLMSFIVRLFHVNTAFFMHTILPVFLIPVHYIVIYQIGKFISQRYAYHFVLLYSVFNLFSAYSGYSQGAFLLYRIWQGKSGVINIIVPILILTFLYICDKKDITVTDIIFTGMVLVAGLHATAVGIYLVPVAYFTLVAGNFLIYRNIKNTCKLVVPVGIVMPFVLLKAYILFTSSLSSRASVVENVTDGSEALNFITEFVEKYMAGYSMIILLYGIAVLYLLIYGNKKIKAVVVMPSIVLMITFVNPFLINFIAQHVTGTPVYWRLYWLLEIPLVIVTMFVVMMQEEYDRHGKVFAGIGVVIIAISGSFILNGTGFEYRSNKYKLDSHAVQIADSVNADIQNQSARLLLPLDWSYGVREYCGNIELLINRYTDGTFQSSGKGDELEELYDELVNPLYVEKEWNSADLYTGLKKYDVDYVVIFQDALVNNQISDSLKKIFSNEEYGVYQVK</sequence>
<comment type="caution">
    <text evidence="2">The sequence shown here is derived from an EMBL/GenBank/DDBJ whole genome shotgun (WGS) entry which is preliminary data.</text>
</comment>
<feature type="transmembrane region" description="Helical" evidence="1">
    <location>
        <begin position="6"/>
        <end position="26"/>
    </location>
</feature>
<keyword evidence="1" id="KW-0472">Membrane</keyword>
<evidence type="ECO:0000313" key="3">
    <source>
        <dbReference type="Proteomes" id="UP000260841"/>
    </source>
</evidence>
<evidence type="ECO:0008006" key="4">
    <source>
        <dbReference type="Google" id="ProtNLM"/>
    </source>
</evidence>
<evidence type="ECO:0000256" key="1">
    <source>
        <dbReference type="SAM" id="Phobius"/>
    </source>
</evidence>
<feature type="transmembrane region" description="Helical" evidence="1">
    <location>
        <begin position="380"/>
        <end position="400"/>
    </location>
</feature>
<protein>
    <recommendedName>
        <fullName evidence="4">Glycosyltransferase RgtA/B/C/D-like domain-containing protein</fullName>
    </recommendedName>
</protein>
<feature type="transmembrane region" description="Helical" evidence="1">
    <location>
        <begin position="281"/>
        <end position="297"/>
    </location>
</feature>
<feature type="transmembrane region" description="Helical" evidence="1">
    <location>
        <begin position="65"/>
        <end position="84"/>
    </location>
</feature>
<name>A0A3E5EW50_9FIRM</name>
<evidence type="ECO:0000313" key="2">
    <source>
        <dbReference type="EMBL" id="RGN93181.1"/>
    </source>
</evidence>
<accession>A0A3E5EW50</accession>
<feature type="transmembrane region" description="Helical" evidence="1">
    <location>
        <begin position="442"/>
        <end position="458"/>
    </location>
</feature>
<dbReference type="Proteomes" id="UP000260841">
    <property type="component" value="Unassembled WGS sequence"/>
</dbReference>
<feature type="transmembrane region" description="Helical" evidence="1">
    <location>
        <begin position="38"/>
        <end position="59"/>
    </location>
</feature>
<feature type="transmembrane region" description="Helical" evidence="1">
    <location>
        <begin position="303"/>
        <end position="320"/>
    </location>
</feature>
<feature type="transmembrane region" description="Helical" evidence="1">
    <location>
        <begin position="470"/>
        <end position="487"/>
    </location>
</feature>
<dbReference type="EMBL" id="QSVB01000002">
    <property type="protein sequence ID" value="RGN93181.1"/>
    <property type="molecule type" value="Genomic_DNA"/>
</dbReference>
<dbReference type="InterPro" id="IPR045723">
    <property type="entry name" value="DUF6077"/>
</dbReference>
<dbReference type="RefSeq" id="WP_117605880.1">
    <property type="nucleotide sequence ID" value="NZ_JAAIOF010000006.1"/>
</dbReference>
<feature type="transmembrane region" description="Helical" evidence="1">
    <location>
        <begin position="181"/>
        <end position="209"/>
    </location>
</feature>
<dbReference type="AlphaFoldDB" id="A0A3E5EW50"/>
<organism evidence="2 3">
    <name type="scientific">Dorea formicigenerans</name>
    <dbReference type="NCBI Taxonomy" id="39486"/>
    <lineage>
        <taxon>Bacteria</taxon>
        <taxon>Bacillati</taxon>
        <taxon>Bacillota</taxon>
        <taxon>Clostridia</taxon>
        <taxon>Lachnospirales</taxon>
        <taxon>Lachnospiraceae</taxon>
        <taxon>Dorea</taxon>
    </lineage>
</organism>